<feature type="compositionally biased region" description="Low complexity" evidence="2">
    <location>
        <begin position="213"/>
        <end position="238"/>
    </location>
</feature>
<dbReference type="Pfam" id="PF00498">
    <property type="entry name" value="FHA"/>
    <property type="match status" value="1"/>
</dbReference>
<evidence type="ECO:0000313" key="5">
    <source>
        <dbReference type="EMBL" id="GAA2190031.1"/>
    </source>
</evidence>
<sequence length="542" mass="56459">MVYENSTQLGAGFFLVFGVWSLVGLAVYVWYLWSLSRLFPYLGLPSGWGWIPLWNQWQLIQRGGLPGWLALFMIVPGLSIIVLVVSIIAIHRINTEFGKGAGFTVLGAFIPPLWATLFSAQLRDREFDAAGYAAAGYPAADGFGVDGAGYAGAPAYGTAGFAPQPAAGQHDPSWQGLPPVPQQPAVAQDPWAAAPVPEPANGGWQQPAPPQPVQRQQPVQNQQPVQSQQAGSGAQQPVVNNWGFSNTTEGDFERLAAEGVAPRAPQPLGGEAPPRPFSWPAVEDTNVEHESGPMVLPEPSAAVLSQAPESDQRAAPAPPPVPAHPPVSPGAEPLPTPAPEPAPEPSIFDRGAPAQPAAEPAAQSAVEPAAPPTPEPAAPTPAASVAPPTAPVAASAAPATTPSVPVSAMPPAAPPVAPPVAAPGGLDEDHTVVVSRRSRWALELPGGELLELDGDDIVIGRKPEAREASSVLQITDPTRTTSKSHARLRRAGEDWSIEDLQSTNGVSLVGADGTATQLEPGRVAPVTEQMIIGTLEVRLRQL</sequence>
<feature type="region of interest" description="Disordered" evidence="2">
    <location>
        <begin position="162"/>
        <end position="247"/>
    </location>
</feature>
<reference evidence="5 6" key="1">
    <citation type="journal article" date="2019" name="Int. J. Syst. Evol. Microbiol.">
        <title>The Global Catalogue of Microorganisms (GCM) 10K type strain sequencing project: providing services to taxonomists for standard genome sequencing and annotation.</title>
        <authorList>
            <consortium name="The Broad Institute Genomics Platform"/>
            <consortium name="The Broad Institute Genome Sequencing Center for Infectious Disease"/>
            <person name="Wu L."/>
            <person name="Ma J."/>
        </authorList>
    </citation>
    <scope>NUCLEOTIDE SEQUENCE [LARGE SCALE GENOMIC DNA]</scope>
    <source>
        <strain evidence="5 6">JCM 14919</strain>
    </source>
</reference>
<feature type="compositionally biased region" description="Low complexity" evidence="2">
    <location>
        <begin position="183"/>
        <end position="206"/>
    </location>
</feature>
<comment type="caution">
    <text evidence="5">The sequence shown here is derived from an EMBL/GenBank/DDBJ whole genome shotgun (WGS) entry which is preliminary data.</text>
</comment>
<feature type="compositionally biased region" description="Pro residues" evidence="2">
    <location>
        <begin position="316"/>
        <end position="344"/>
    </location>
</feature>
<keyword evidence="3" id="KW-0472">Membrane</keyword>
<keyword evidence="1" id="KW-0597">Phosphoprotein</keyword>
<evidence type="ECO:0000313" key="6">
    <source>
        <dbReference type="Proteomes" id="UP001501084"/>
    </source>
</evidence>
<dbReference type="Pfam" id="PF18936">
    <property type="entry name" value="DUF5684"/>
    <property type="match status" value="1"/>
</dbReference>
<keyword evidence="3" id="KW-0812">Transmembrane</keyword>
<dbReference type="InterPro" id="IPR043739">
    <property type="entry name" value="DUF5684"/>
</dbReference>
<feature type="domain" description="FHA" evidence="4">
    <location>
        <begin position="457"/>
        <end position="508"/>
    </location>
</feature>
<feature type="compositionally biased region" description="Pro residues" evidence="2">
    <location>
        <begin position="369"/>
        <end position="379"/>
    </location>
</feature>
<dbReference type="Gene3D" id="2.60.200.20">
    <property type="match status" value="1"/>
</dbReference>
<dbReference type="SUPFAM" id="SSF49879">
    <property type="entry name" value="SMAD/FHA domain"/>
    <property type="match status" value="1"/>
</dbReference>
<gene>
    <name evidence="5" type="ORF">GCM10009786_25670</name>
</gene>
<feature type="compositionally biased region" description="Low complexity" evidence="2">
    <location>
        <begin position="380"/>
        <end position="410"/>
    </location>
</feature>
<evidence type="ECO:0000259" key="4">
    <source>
        <dbReference type="PROSITE" id="PS50006"/>
    </source>
</evidence>
<keyword evidence="3" id="KW-1133">Transmembrane helix</keyword>
<proteinExistence type="predicted"/>
<accession>A0ABN3BA26</accession>
<evidence type="ECO:0000256" key="3">
    <source>
        <dbReference type="SAM" id="Phobius"/>
    </source>
</evidence>
<dbReference type="PRINTS" id="PR01217">
    <property type="entry name" value="PRICHEXTENSN"/>
</dbReference>
<feature type="transmembrane region" description="Helical" evidence="3">
    <location>
        <begin position="12"/>
        <end position="33"/>
    </location>
</feature>
<dbReference type="EMBL" id="BAAAOP010000012">
    <property type="protein sequence ID" value="GAA2190031.1"/>
    <property type="molecule type" value="Genomic_DNA"/>
</dbReference>
<keyword evidence="6" id="KW-1185">Reference proteome</keyword>
<dbReference type="Proteomes" id="UP001501084">
    <property type="component" value="Unassembled WGS sequence"/>
</dbReference>
<feature type="compositionally biased region" description="Pro residues" evidence="2">
    <location>
        <begin position="411"/>
        <end position="421"/>
    </location>
</feature>
<dbReference type="PROSITE" id="PS50006">
    <property type="entry name" value="FHA_DOMAIN"/>
    <property type="match status" value="1"/>
</dbReference>
<feature type="transmembrane region" description="Helical" evidence="3">
    <location>
        <begin position="68"/>
        <end position="90"/>
    </location>
</feature>
<name>A0ABN3BA26_9MICO</name>
<feature type="compositionally biased region" description="Low complexity" evidence="2">
    <location>
        <begin position="352"/>
        <end position="368"/>
    </location>
</feature>
<dbReference type="InterPro" id="IPR008984">
    <property type="entry name" value="SMAD_FHA_dom_sf"/>
</dbReference>
<evidence type="ECO:0000256" key="2">
    <source>
        <dbReference type="SAM" id="MobiDB-lite"/>
    </source>
</evidence>
<feature type="region of interest" description="Disordered" evidence="2">
    <location>
        <begin position="260"/>
        <end position="425"/>
    </location>
</feature>
<organism evidence="5 6">
    <name type="scientific">Leucobacter alluvii</name>
    <dbReference type="NCBI Taxonomy" id="340321"/>
    <lineage>
        <taxon>Bacteria</taxon>
        <taxon>Bacillati</taxon>
        <taxon>Actinomycetota</taxon>
        <taxon>Actinomycetes</taxon>
        <taxon>Micrococcales</taxon>
        <taxon>Microbacteriaceae</taxon>
        <taxon>Leucobacter</taxon>
    </lineage>
</organism>
<dbReference type="RefSeq" id="WP_346058534.1">
    <property type="nucleotide sequence ID" value="NZ_BAAAOP010000012.1"/>
</dbReference>
<protein>
    <recommendedName>
        <fullName evidence="4">FHA domain-containing protein</fullName>
    </recommendedName>
</protein>
<dbReference type="InterPro" id="IPR000253">
    <property type="entry name" value="FHA_dom"/>
</dbReference>
<evidence type="ECO:0000256" key="1">
    <source>
        <dbReference type="ARBA" id="ARBA00022553"/>
    </source>
</evidence>
<feature type="transmembrane region" description="Helical" evidence="3">
    <location>
        <begin position="102"/>
        <end position="120"/>
    </location>
</feature>